<proteinExistence type="predicted"/>
<comment type="caution">
    <text evidence="2">The sequence shown here is derived from an EMBL/GenBank/DDBJ whole genome shotgun (WGS) entry which is preliminary data.</text>
</comment>
<evidence type="ECO:0000259" key="1">
    <source>
        <dbReference type="SMART" id="SM00507"/>
    </source>
</evidence>
<evidence type="ECO:0000313" key="3">
    <source>
        <dbReference type="Proteomes" id="UP000252893"/>
    </source>
</evidence>
<dbReference type="CDD" id="cd00085">
    <property type="entry name" value="HNHc"/>
    <property type="match status" value="1"/>
</dbReference>
<dbReference type="RefSeq" id="WP_113946009.1">
    <property type="nucleotide sequence ID" value="NZ_JBHEEG010000011.1"/>
</dbReference>
<dbReference type="OrthoDB" id="9788621at2"/>
<dbReference type="AlphaFoldDB" id="A0A366DLW7"/>
<feature type="domain" description="HNH nuclease" evidence="1">
    <location>
        <begin position="182"/>
        <end position="241"/>
    </location>
</feature>
<dbReference type="SMART" id="SM00507">
    <property type="entry name" value="HNHc"/>
    <property type="match status" value="1"/>
</dbReference>
<dbReference type="InterPro" id="IPR003615">
    <property type="entry name" value="HNH_nuc"/>
</dbReference>
<reference evidence="2 3" key="1">
    <citation type="submission" date="2018-06" db="EMBL/GenBank/DDBJ databases">
        <title>Genomic Encyclopedia of Type Strains, Phase IV (KMG-IV): sequencing the most valuable type-strain genomes for metagenomic binning, comparative biology and taxonomic classification.</title>
        <authorList>
            <person name="Goeker M."/>
        </authorList>
    </citation>
    <scope>NUCLEOTIDE SEQUENCE [LARGE SCALE GENOMIC DNA]</scope>
    <source>
        <strain evidence="2 3">DSM 25619</strain>
    </source>
</reference>
<dbReference type="EMBL" id="QNRH01000010">
    <property type="protein sequence ID" value="RBO91051.1"/>
    <property type="molecule type" value="Genomic_DNA"/>
</dbReference>
<keyword evidence="3" id="KW-1185">Reference proteome</keyword>
<sequence length="268" mass="30077">MSWNYERGRIYNRRTDIHGRYQGQQQGGIITPAKHALVIIITGEAGEEHGYADRWRTDGVFEYFGEGQIGNMQMHKGNAAIANHSSNGKSLLLFAKTKQGLRFEDEFICEAHHTEKAPDREGTLRDAIVFELRPMSNVLETVELQELQTLNIEELRKKAFASASMAPSKSSTTTTVYERSRHVRDYVVARSNGNCEGCGLPAPFKRPNGIPYLEPHHIRRLTDGGPDNPKYVIALCPNCHRRVHSGADGITYNDRLAVKMKAIEVAKS</sequence>
<name>A0A366DLW7_9HYPH</name>
<gene>
    <name evidence="2" type="ORF">DFR47_11048</name>
</gene>
<dbReference type="Gene3D" id="1.10.30.50">
    <property type="match status" value="1"/>
</dbReference>
<dbReference type="GO" id="GO:0004519">
    <property type="term" value="F:endonuclease activity"/>
    <property type="evidence" value="ECO:0007669"/>
    <property type="project" value="InterPro"/>
</dbReference>
<dbReference type="Pfam" id="PF01844">
    <property type="entry name" value="HNH"/>
    <property type="match status" value="1"/>
</dbReference>
<dbReference type="InterPro" id="IPR002711">
    <property type="entry name" value="HNH"/>
</dbReference>
<dbReference type="InterPro" id="IPR058712">
    <property type="entry name" value="SRA_ScoMcrA"/>
</dbReference>
<dbReference type="GO" id="GO:0008270">
    <property type="term" value="F:zinc ion binding"/>
    <property type="evidence" value="ECO:0007669"/>
    <property type="project" value="InterPro"/>
</dbReference>
<organism evidence="2 3">
    <name type="scientific">Pseudochrobactrum asaccharolyticum</name>
    <dbReference type="NCBI Taxonomy" id="354351"/>
    <lineage>
        <taxon>Bacteria</taxon>
        <taxon>Pseudomonadati</taxon>
        <taxon>Pseudomonadota</taxon>
        <taxon>Alphaproteobacteria</taxon>
        <taxon>Hyphomicrobiales</taxon>
        <taxon>Brucellaceae</taxon>
        <taxon>Pseudochrobactrum</taxon>
    </lineage>
</organism>
<dbReference type="Pfam" id="PF26348">
    <property type="entry name" value="SRA_ScoMcrA"/>
    <property type="match status" value="1"/>
</dbReference>
<protein>
    <submittedName>
        <fullName evidence="2">5-methylcytosine-specific restriction protein A</fullName>
    </submittedName>
</protein>
<dbReference type="Proteomes" id="UP000252893">
    <property type="component" value="Unassembled WGS sequence"/>
</dbReference>
<accession>A0A366DLW7</accession>
<dbReference type="GO" id="GO:0003676">
    <property type="term" value="F:nucleic acid binding"/>
    <property type="evidence" value="ECO:0007669"/>
    <property type="project" value="InterPro"/>
</dbReference>
<evidence type="ECO:0000313" key="2">
    <source>
        <dbReference type="EMBL" id="RBO91051.1"/>
    </source>
</evidence>